<dbReference type="SMART" id="SM00248">
    <property type="entry name" value="ANK"/>
    <property type="match status" value="8"/>
</dbReference>
<evidence type="ECO:0000256" key="6">
    <source>
        <dbReference type="ARBA" id="ARBA00022656"/>
    </source>
</evidence>
<evidence type="ECO:0000256" key="1">
    <source>
        <dbReference type="ARBA" id="ARBA00004175"/>
    </source>
</evidence>
<evidence type="ECO:0000256" key="9">
    <source>
        <dbReference type="ARBA" id="ARBA00023028"/>
    </source>
</evidence>
<feature type="repeat" description="ANK" evidence="12">
    <location>
        <begin position="135"/>
        <end position="167"/>
    </location>
</feature>
<evidence type="ECO:0000256" key="10">
    <source>
        <dbReference type="ARBA" id="ARBA00023043"/>
    </source>
</evidence>
<dbReference type="GO" id="GO:0090729">
    <property type="term" value="F:toxin activity"/>
    <property type="evidence" value="ECO:0007669"/>
    <property type="project" value="UniProtKB-KW"/>
</dbReference>
<dbReference type="InterPro" id="IPR036770">
    <property type="entry name" value="Ankyrin_rpt-contain_sf"/>
</dbReference>
<dbReference type="InterPro" id="IPR051070">
    <property type="entry name" value="NF-kappa-B_inhibitor"/>
</dbReference>
<keyword evidence="7" id="KW-0528">Neurotoxin</keyword>
<organism evidence="13 14">
    <name type="scientific">Caerostris extrusa</name>
    <name type="common">Bark spider</name>
    <name type="synonym">Caerostris bankana</name>
    <dbReference type="NCBI Taxonomy" id="172846"/>
    <lineage>
        <taxon>Eukaryota</taxon>
        <taxon>Metazoa</taxon>
        <taxon>Ecdysozoa</taxon>
        <taxon>Arthropoda</taxon>
        <taxon>Chelicerata</taxon>
        <taxon>Arachnida</taxon>
        <taxon>Araneae</taxon>
        <taxon>Araneomorphae</taxon>
        <taxon>Entelegynae</taxon>
        <taxon>Araneoidea</taxon>
        <taxon>Araneidae</taxon>
        <taxon>Caerostris</taxon>
    </lineage>
</organism>
<dbReference type="SUPFAM" id="SSF48403">
    <property type="entry name" value="Ankyrin repeat"/>
    <property type="match status" value="1"/>
</dbReference>
<dbReference type="InterPro" id="IPR002110">
    <property type="entry name" value="Ankyrin_rpt"/>
</dbReference>
<keyword evidence="11" id="KW-1053">Target membrane</keyword>
<feature type="repeat" description="ANK" evidence="12">
    <location>
        <begin position="69"/>
        <end position="101"/>
    </location>
</feature>
<evidence type="ECO:0000256" key="7">
    <source>
        <dbReference type="ARBA" id="ARBA00022699"/>
    </source>
</evidence>
<evidence type="ECO:0000313" key="13">
    <source>
        <dbReference type="EMBL" id="GIY07850.1"/>
    </source>
</evidence>
<feature type="repeat" description="ANK" evidence="12">
    <location>
        <begin position="102"/>
        <end position="134"/>
    </location>
</feature>
<evidence type="ECO:0000256" key="8">
    <source>
        <dbReference type="ARBA" id="ARBA00022737"/>
    </source>
</evidence>
<dbReference type="GO" id="GO:0044218">
    <property type="term" value="C:other organism cell membrane"/>
    <property type="evidence" value="ECO:0007669"/>
    <property type="project" value="UniProtKB-KW"/>
</dbReference>
<dbReference type="GO" id="GO:0005829">
    <property type="term" value="C:cytosol"/>
    <property type="evidence" value="ECO:0007669"/>
    <property type="project" value="TreeGrafter"/>
</dbReference>
<comment type="subcellular location">
    <subcellularLocation>
        <location evidence="2">Secreted</location>
    </subcellularLocation>
    <subcellularLocation>
        <location evidence="1">Target cell membrane</location>
    </subcellularLocation>
</comment>
<accession>A0AAV4QIG4</accession>
<dbReference type="Pfam" id="PF12796">
    <property type="entry name" value="Ank_2"/>
    <property type="match status" value="2"/>
</dbReference>
<sequence>MEPLRCQCGKYFYKSLLRAGMTLSSVMSPRPVPFDHVSYDLHLAVLQRDEVKIKELLKAGASIDKIGTDGNAEIHTCVINAQSASIEILQEFGANINRKNKNGNTPIHLAVLHNSVFTLDQLIEMKANIDLVNKKGNTALHEAIIKRNIKACLSLIDAGADVNIQNKDGDAPIHLTSMYDFEIIIDKLKEKKVDIDSINNRGNTATHEGIIRHHWGVLSFLLIKNGANVNQVDAKQNNPLHLVLIHEKTAVNSQKHTSFVTPVQHCSTEAFKMLRKYESNLDNSNRETPLHLAAAYRESFFESLIQQGANIHCTDLKGRTPVHMAVYHCNPRMAVQSY</sequence>
<dbReference type="PROSITE" id="PS50088">
    <property type="entry name" value="ANK_REPEAT"/>
    <property type="match status" value="3"/>
</dbReference>
<dbReference type="PROSITE" id="PS50297">
    <property type="entry name" value="ANK_REP_REGION"/>
    <property type="match status" value="2"/>
</dbReference>
<proteinExistence type="predicted"/>
<evidence type="ECO:0000256" key="12">
    <source>
        <dbReference type="PROSITE-ProRule" id="PRU00023"/>
    </source>
</evidence>
<keyword evidence="8" id="KW-0677">Repeat</keyword>
<keyword evidence="14" id="KW-1185">Reference proteome</keyword>
<dbReference type="GO" id="GO:0051059">
    <property type="term" value="F:NF-kappaB binding"/>
    <property type="evidence" value="ECO:0007669"/>
    <property type="project" value="TreeGrafter"/>
</dbReference>
<keyword evidence="5" id="KW-1052">Target cell membrane</keyword>
<evidence type="ECO:0000256" key="11">
    <source>
        <dbReference type="ARBA" id="ARBA00023298"/>
    </source>
</evidence>
<dbReference type="Gene3D" id="1.25.40.20">
    <property type="entry name" value="Ankyrin repeat-containing domain"/>
    <property type="match status" value="3"/>
</dbReference>
<keyword evidence="11" id="KW-0472">Membrane</keyword>
<keyword evidence="4" id="KW-0964">Secreted</keyword>
<keyword evidence="10 12" id="KW-0040">ANK repeat</keyword>
<dbReference type="PANTHER" id="PTHR46680:SF3">
    <property type="entry name" value="NF-KAPPA-B INHIBITOR CACTUS"/>
    <property type="match status" value="1"/>
</dbReference>
<evidence type="ECO:0000256" key="3">
    <source>
        <dbReference type="ARBA" id="ARBA00022483"/>
    </source>
</evidence>
<dbReference type="Proteomes" id="UP001054945">
    <property type="component" value="Unassembled WGS sequence"/>
</dbReference>
<dbReference type="PANTHER" id="PTHR46680">
    <property type="entry name" value="NF-KAPPA-B INHIBITOR ALPHA"/>
    <property type="match status" value="1"/>
</dbReference>
<evidence type="ECO:0000313" key="14">
    <source>
        <dbReference type="Proteomes" id="UP001054945"/>
    </source>
</evidence>
<comment type="caution">
    <text evidence="13">The sequence shown here is derived from an EMBL/GenBank/DDBJ whole genome shotgun (WGS) entry which is preliminary data.</text>
</comment>
<name>A0AAV4QIG4_CAEEX</name>
<evidence type="ECO:0000256" key="4">
    <source>
        <dbReference type="ARBA" id="ARBA00022525"/>
    </source>
</evidence>
<dbReference type="GO" id="GO:0071356">
    <property type="term" value="P:cellular response to tumor necrosis factor"/>
    <property type="evidence" value="ECO:0007669"/>
    <property type="project" value="TreeGrafter"/>
</dbReference>
<dbReference type="GO" id="GO:0044231">
    <property type="term" value="C:host cell presynaptic membrane"/>
    <property type="evidence" value="ECO:0007669"/>
    <property type="project" value="UniProtKB-KW"/>
</dbReference>
<reference evidence="13 14" key="1">
    <citation type="submission" date="2021-06" db="EMBL/GenBank/DDBJ databases">
        <title>Caerostris extrusa draft genome.</title>
        <authorList>
            <person name="Kono N."/>
            <person name="Arakawa K."/>
        </authorList>
    </citation>
    <scope>NUCLEOTIDE SEQUENCE [LARGE SCALE GENOMIC DNA]</scope>
</reference>
<evidence type="ECO:0000256" key="5">
    <source>
        <dbReference type="ARBA" id="ARBA00022537"/>
    </source>
</evidence>
<protein>
    <submittedName>
        <fullName evidence="13">Uncharacterized protein</fullName>
    </submittedName>
</protein>
<evidence type="ECO:0000256" key="2">
    <source>
        <dbReference type="ARBA" id="ARBA00004613"/>
    </source>
</evidence>
<dbReference type="Pfam" id="PF00023">
    <property type="entry name" value="Ank"/>
    <property type="match status" value="1"/>
</dbReference>
<keyword evidence="9" id="KW-0638">Presynaptic neurotoxin</keyword>
<dbReference type="GO" id="GO:0005576">
    <property type="term" value="C:extracellular region"/>
    <property type="evidence" value="ECO:0007669"/>
    <property type="project" value="UniProtKB-SubCell"/>
</dbReference>
<dbReference type="AlphaFoldDB" id="A0AAV4QIG4"/>
<dbReference type="GO" id="GO:0006887">
    <property type="term" value="P:exocytosis"/>
    <property type="evidence" value="ECO:0007669"/>
    <property type="project" value="UniProtKB-KW"/>
</dbReference>
<keyword evidence="3" id="KW-0268">Exocytosis</keyword>
<dbReference type="EMBL" id="BPLR01006165">
    <property type="protein sequence ID" value="GIY07850.1"/>
    <property type="molecule type" value="Genomic_DNA"/>
</dbReference>
<gene>
    <name evidence="13" type="ORF">CEXT_21231</name>
</gene>
<keyword evidence="6" id="KW-0800">Toxin</keyword>